<dbReference type="OrthoDB" id="6054159at2"/>
<accession>A0A5C4RTJ5</accession>
<feature type="transmembrane region" description="Helical" evidence="1">
    <location>
        <begin position="6"/>
        <end position="27"/>
    </location>
</feature>
<evidence type="ECO:0008006" key="4">
    <source>
        <dbReference type="Google" id="ProtNLM"/>
    </source>
</evidence>
<keyword evidence="1" id="KW-0812">Transmembrane</keyword>
<proteinExistence type="predicted"/>
<comment type="caution">
    <text evidence="2">The sequence shown here is derived from an EMBL/GenBank/DDBJ whole genome shotgun (WGS) entry which is preliminary data.</text>
</comment>
<reference evidence="2 3" key="1">
    <citation type="submission" date="2019-03" db="EMBL/GenBank/DDBJ databases">
        <title>Arenimonas daejeonensis sp. nov., isolated from compost.</title>
        <authorList>
            <person name="Jeon C.O."/>
        </authorList>
    </citation>
    <scope>NUCLEOTIDE SEQUENCE [LARGE SCALE GENOMIC DNA]</scope>
    <source>
        <strain evidence="2 3">R29</strain>
    </source>
</reference>
<keyword evidence="1" id="KW-0472">Membrane</keyword>
<dbReference type="RefSeq" id="WP_139444686.1">
    <property type="nucleotide sequence ID" value="NZ_SMDR01000001.1"/>
</dbReference>
<name>A0A5C4RTJ5_9GAMM</name>
<organism evidence="2 3">
    <name type="scientific">Arenimonas terrae</name>
    <dbReference type="NCBI Taxonomy" id="2546226"/>
    <lineage>
        <taxon>Bacteria</taxon>
        <taxon>Pseudomonadati</taxon>
        <taxon>Pseudomonadota</taxon>
        <taxon>Gammaproteobacteria</taxon>
        <taxon>Lysobacterales</taxon>
        <taxon>Lysobacteraceae</taxon>
        <taxon>Arenimonas</taxon>
    </lineage>
</organism>
<feature type="transmembrane region" description="Helical" evidence="1">
    <location>
        <begin position="39"/>
        <end position="58"/>
    </location>
</feature>
<dbReference type="EMBL" id="SMDR01000001">
    <property type="protein sequence ID" value="TNJ34279.1"/>
    <property type="molecule type" value="Genomic_DNA"/>
</dbReference>
<keyword evidence="3" id="KW-1185">Reference proteome</keyword>
<sequence length="115" mass="12772">MNAHVELNLAMILFLPWFLILGALFWIYPRGPRGAFRNVFDIASLGLATLAGVWGTWWSMENADPGYGNLWRQILASTISYGMFLAVMCVAIALRHVLLRRRAAPPSSALPEATP</sequence>
<gene>
    <name evidence="2" type="ORF">E1B00_00335</name>
</gene>
<evidence type="ECO:0000256" key="1">
    <source>
        <dbReference type="SAM" id="Phobius"/>
    </source>
</evidence>
<feature type="transmembrane region" description="Helical" evidence="1">
    <location>
        <begin position="70"/>
        <end position="94"/>
    </location>
</feature>
<keyword evidence="1" id="KW-1133">Transmembrane helix</keyword>
<protein>
    <recommendedName>
        <fullName evidence="4">Transmembrane protein</fullName>
    </recommendedName>
</protein>
<evidence type="ECO:0000313" key="2">
    <source>
        <dbReference type="EMBL" id="TNJ34279.1"/>
    </source>
</evidence>
<dbReference type="AlphaFoldDB" id="A0A5C4RTJ5"/>
<evidence type="ECO:0000313" key="3">
    <source>
        <dbReference type="Proteomes" id="UP000305760"/>
    </source>
</evidence>
<dbReference type="Proteomes" id="UP000305760">
    <property type="component" value="Unassembled WGS sequence"/>
</dbReference>